<feature type="compositionally biased region" description="Gly residues" evidence="1">
    <location>
        <begin position="164"/>
        <end position="173"/>
    </location>
</feature>
<feature type="region of interest" description="Disordered" evidence="1">
    <location>
        <begin position="164"/>
        <end position="234"/>
    </location>
</feature>
<dbReference type="Pfam" id="PF09849">
    <property type="entry name" value="DUF2076"/>
    <property type="match status" value="1"/>
</dbReference>
<feature type="compositionally biased region" description="Low complexity" evidence="1">
    <location>
        <begin position="66"/>
        <end position="89"/>
    </location>
</feature>
<evidence type="ECO:0000256" key="1">
    <source>
        <dbReference type="SAM" id="MobiDB-lite"/>
    </source>
</evidence>
<proteinExistence type="predicted"/>
<organism evidence="2 3">
    <name type="scientific">Labrys miyagiensis</name>
    <dbReference type="NCBI Taxonomy" id="346912"/>
    <lineage>
        <taxon>Bacteria</taxon>
        <taxon>Pseudomonadati</taxon>
        <taxon>Pseudomonadota</taxon>
        <taxon>Alphaproteobacteria</taxon>
        <taxon>Hyphomicrobiales</taxon>
        <taxon>Xanthobacteraceae</taxon>
        <taxon>Labrys</taxon>
    </lineage>
</organism>
<keyword evidence="3" id="KW-1185">Reference proteome</keyword>
<evidence type="ECO:0008006" key="4">
    <source>
        <dbReference type="Google" id="ProtNLM"/>
    </source>
</evidence>
<dbReference type="Proteomes" id="UP001156882">
    <property type="component" value="Unassembled WGS sequence"/>
</dbReference>
<gene>
    <name evidence="2" type="ORF">GCM10007874_28720</name>
</gene>
<sequence>MTPNEKTLIEDLFNRLRTAAPSGRDAEAESAIAAEMARSPGAAYALVQTVLVQDQALHEAHDRVQAAETAAREAAQQAPQQPEQPQRPQSFLERAGSALQGFGGQRDRPPFQQAQAPEQPQARQGGGFLSGALQTAAGVAGGALLFEGVRSMFGGGGDGLLGGGNSPWGGGGTTVNETIINEGSDKDRDDNTRDASDNRDNDDRNDDNVQDASYDSDDDSFDDGPDGSDDDSWV</sequence>
<feature type="compositionally biased region" description="Basic and acidic residues" evidence="1">
    <location>
        <begin position="183"/>
        <end position="202"/>
    </location>
</feature>
<dbReference type="EMBL" id="BSPC01000024">
    <property type="protein sequence ID" value="GLS19855.1"/>
    <property type="molecule type" value="Genomic_DNA"/>
</dbReference>
<reference evidence="3" key="1">
    <citation type="journal article" date="2019" name="Int. J. Syst. Evol. Microbiol.">
        <title>The Global Catalogue of Microorganisms (GCM) 10K type strain sequencing project: providing services to taxonomists for standard genome sequencing and annotation.</title>
        <authorList>
            <consortium name="The Broad Institute Genomics Platform"/>
            <consortium name="The Broad Institute Genome Sequencing Center for Infectious Disease"/>
            <person name="Wu L."/>
            <person name="Ma J."/>
        </authorList>
    </citation>
    <scope>NUCLEOTIDE SEQUENCE [LARGE SCALE GENOMIC DNA]</scope>
    <source>
        <strain evidence="3">NBRC 101365</strain>
    </source>
</reference>
<accession>A0ABQ6CLX4</accession>
<comment type="caution">
    <text evidence="2">The sequence shown here is derived from an EMBL/GenBank/DDBJ whole genome shotgun (WGS) entry which is preliminary data.</text>
</comment>
<name>A0ABQ6CLX4_9HYPH</name>
<feature type="compositionally biased region" description="Acidic residues" evidence="1">
    <location>
        <begin position="203"/>
        <end position="234"/>
    </location>
</feature>
<evidence type="ECO:0000313" key="2">
    <source>
        <dbReference type="EMBL" id="GLS19855.1"/>
    </source>
</evidence>
<evidence type="ECO:0000313" key="3">
    <source>
        <dbReference type="Proteomes" id="UP001156882"/>
    </source>
</evidence>
<dbReference type="RefSeq" id="WP_284312885.1">
    <property type="nucleotide sequence ID" value="NZ_BSPC01000024.1"/>
</dbReference>
<dbReference type="InterPro" id="IPR018648">
    <property type="entry name" value="DUF2076"/>
</dbReference>
<protein>
    <recommendedName>
        <fullName evidence="4">DUF2076 domain-containing protein</fullName>
    </recommendedName>
</protein>
<feature type="compositionally biased region" description="Low complexity" evidence="1">
    <location>
        <begin position="110"/>
        <end position="123"/>
    </location>
</feature>
<feature type="region of interest" description="Disordered" evidence="1">
    <location>
        <begin position="61"/>
        <end position="128"/>
    </location>
</feature>